<dbReference type="AlphaFoldDB" id="A0AAE0KMD9"/>
<feature type="region of interest" description="Disordered" evidence="1">
    <location>
        <begin position="15"/>
        <end position="183"/>
    </location>
</feature>
<name>A0AAE0KMD9_9PEZI</name>
<protein>
    <submittedName>
        <fullName evidence="2">Uncharacterized protein</fullName>
    </submittedName>
</protein>
<keyword evidence="3" id="KW-1185">Reference proteome</keyword>
<organism evidence="2 3">
    <name type="scientific">Lasiosphaeria ovina</name>
    <dbReference type="NCBI Taxonomy" id="92902"/>
    <lineage>
        <taxon>Eukaryota</taxon>
        <taxon>Fungi</taxon>
        <taxon>Dikarya</taxon>
        <taxon>Ascomycota</taxon>
        <taxon>Pezizomycotina</taxon>
        <taxon>Sordariomycetes</taxon>
        <taxon>Sordariomycetidae</taxon>
        <taxon>Sordariales</taxon>
        <taxon>Lasiosphaeriaceae</taxon>
        <taxon>Lasiosphaeria</taxon>
    </lineage>
</organism>
<dbReference type="Proteomes" id="UP001287356">
    <property type="component" value="Unassembled WGS sequence"/>
</dbReference>
<sequence>MRLLPTVTGHYLVQGQAHHMPPPGTAWSTQHMSSPQMQYHSQQQQDFPIIRHQPSSSFSQLSQPPAPAYSFYPPGHEPSSGIQLLEPPSSIPSQTSSSSSSSSPRLDLQVPLTPYLAYRSPSDELPPPPPTRLAYRSYHSFPPAPRSQTSSSVPPGHPQQQQQQQQQQPYGQYFTHSTPHPSSQYRVMTGSNPLPPEANSKGINEGNLLGTAAHPVEIGTIDSKRHLPSGVLELPGEWYHAELE</sequence>
<feature type="compositionally biased region" description="Low complexity" evidence="1">
    <location>
        <begin position="159"/>
        <end position="168"/>
    </location>
</feature>
<feature type="compositionally biased region" description="Low complexity" evidence="1">
    <location>
        <begin position="53"/>
        <end position="63"/>
    </location>
</feature>
<evidence type="ECO:0000313" key="3">
    <source>
        <dbReference type="Proteomes" id="UP001287356"/>
    </source>
</evidence>
<comment type="caution">
    <text evidence="2">The sequence shown here is derived from an EMBL/GenBank/DDBJ whole genome shotgun (WGS) entry which is preliminary data.</text>
</comment>
<evidence type="ECO:0000256" key="1">
    <source>
        <dbReference type="SAM" id="MobiDB-lite"/>
    </source>
</evidence>
<feature type="compositionally biased region" description="Low complexity" evidence="1">
    <location>
        <begin position="87"/>
        <end position="104"/>
    </location>
</feature>
<reference evidence="2" key="1">
    <citation type="journal article" date="2023" name="Mol. Phylogenet. Evol.">
        <title>Genome-scale phylogeny and comparative genomics of the fungal order Sordariales.</title>
        <authorList>
            <person name="Hensen N."/>
            <person name="Bonometti L."/>
            <person name="Westerberg I."/>
            <person name="Brannstrom I.O."/>
            <person name="Guillou S."/>
            <person name="Cros-Aarteil S."/>
            <person name="Calhoun S."/>
            <person name="Haridas S."/>
            <person name="Kuo A."/>
            <person name="Mondo S."/>
            <person name="Pangilinan J."/>
            <person name="Riley R."/>
            <person name="LaButti K."/>
            <person name="Andreopoulos B."/>
            <person name="Lipzen A."/>
            <person name="Chen C."/>
            <person name="Yan M."/>
            <person name="Daum C."/>
            <person name="Ng V."/>
            <person name="Clum A."/>
            <person name="Steindorff A."/>
            <person name="Ohm R.A."/>
            <person name="Martin F."/>
            <person name="Silar P."/>
            <person name="Natvig D.O."/>
            <person name="Lalanne C."/>
            <person name="Gautier V."/>
            <person name="Ament-Velasquez S.L."/>
            <person name="Kruys A."/>
            <person name="Hutchinson M.I."/>
            <person name="Powell A.J."/>
            <person name="Barry K."/>
            <person name="Miller A.N."/>
            <person name="Grigoriev I.V."/>
            <person name="Debuchy R."/>
            <person name="Gladieux P."/>
            <person name="Hiltunen Thoren M."/>
            <person name="Johannesson H."/>
        </authorList>
    </citation>
    <scope>NUCLEOTIDE SEQUENCE</scope>
    <source>
        <strain evidence="2">CBS 958.72</strain>
    </source>
</reference>
<gene>
    <name evidence="2" type="ORF">B0T24DRAFT_610825</name>
</gene>
<feature type="compositionally biased region" description="Low complexity" evidence="1">
    <location>
        <begin position="30"/>
        <end position="45"/>
    </location>
</feature>
<evidence type="ECO:0000313" key="2">
    <source>
        <dbReference type="EMBL" id="KAK3379144.1"/>
    </source>
</evidence>
<proteinExistence type="predicted"/>
<dbReference type="EMBL" id="JAULSN010000002">
    <property type="protein sequence ID" value="KAK3379144.1"/>
    <property type="molecule type" value="Genomic_DNA"/>
</dbReference>
<feature type="compositionally biased region" description="Polar residues" evidence="1">
    <location>
        <begin position="174"/>
        <end position="183"/>
    </location>
</feature>
<accession>A0AAE0KMD9</accession>
<reference evidence="2" key="2">
    <citation type="submission" date="2023-06" db="EMBL/GenBank/DDBJ databases">
        <authorList>
            <consortium name="Lawrence Berkeley National Laboratory"/>
            <person name="Haridas S."/>
            <person name="Hensen N."/>
            <person name="Bonometti L."/>
            <person name="Westerberg I."/>
            <person name="Brannstrom I.O."/>
            <person name="Guillou S."/>
            <person name="Cros-Aarteil S."/>
            <person name="Calhoun S."/>
            <person name="Kuo A."/>
            <person name="Mondo S."/>
            <person name="Pangilinan J."/>
            <person name="Riley R."/>
            <person name="Labutti K."/>
            <person name="Andreopoulos B."/>
            <person name="Lipzen A."/>
            <person name="Chen C."/>
            <person name="Yanf M."/>
            <person name="Daum C."/>
            <person name="Ng V."/>
            <person name="Clum A."/>
            <person name="Steindorff A."/>
            <person name="Ohm R."/>
            <person name="Martin F."/>
            <person name="Silar P."/>
            <person name="Natvig D."/>
            <person name="Lalanne C."/>
            <person name="Gautier V."/>
            <person name="Ament-Velasquez S.L."/>
            <person name="Kruys A."/>
            <person name="Hutchinson M.I."/>
            <person name="Powell A.J."/>
            <person name="Barry K."/>
            <person name="Miller A.N."/>
            <person name="Grigoriev I.V."/>
            <person name="Debuchy R."/>
            <person name="Gladieux P."/>
            <person name="Thoren M.H."/>
            <person name="Johannesson H."/>
        </authorList>
    </citation>
    <scope>NUCLEOTIDE SEQUENCE</scope>
    <source>
        <strain evidence="2">CBS 958.72</strain>
    </source>
</reference>